<name>A0A8C6VL27_NAJNA</name>
<keyword evidence="3" id="KW-1185">Reference proteome</keyword>
<dbReference type="OrthoDB" id="438268at2759"/>
<dbReference type="InterPro" id="IPR013783">
    <property type="entry name" value="Ig-like_fold"/>
</dbReference>
<dbReference type="InterPro" id="IPR003598">
    <property type="entry name" value="Ig_sub2"/>
</dbReference>
<dbReference type="SMART" id="SM00408">
    <property type="entry name" value="IGc2"/>
    <property type="match status" value="1"/>
</dbReference>
<dbReference type="SUPFAM" id="SSF48726">
    <property type="entry name" value="Immunoglobulin"/>
    <property type="match status" value="1"/>
</dbReference>
<dbReference type="Pfam" id="PF13927">
    <property type="entry name" value="Ig_3"/>
    <property type="match status" value="1"/>
</dbReference>
<dbReference type="Gene3D" id="2.60.40.10">
    <property type="entry name" value="Immunoglobulins"/>
    <property type="match status" value="1"/>
</dbReference>
<dbReference type="Proteomes" id="UP000694559">
    <property type="component" value="Unplaced"/>
</dbReference>
<dbReference type="InterPro" id="IPR036179">
    <property type="entry name" value="Ig-like_dom_sf"/>
</dbReference>
<accession>A0A8C6VL27</accession>
<dbReference type="AlphaFoldDB" id="A0A8C6VL27"/>
<gene>
    <name evidence="2" type="primary">IGDCC3</name>
</gene>
<organism evidence="2 3">
    <name type="scientific">Naja naja</name>
    <name type="common">Indian cobra</name>
    <dbReference type="NCBI Taxonomy" id="35670"/>
    <lineage>
        <taxon>Eukaryota</taxon>
        <taxon>Metazoa</taxon>
        <taxon>Chordata</taxon>
        <taxon>Craniata</taxon>
        <taxon>Vertebrata</taxon>
        <taxon>Euteleostomi</taxon>
        <taxon>Lepidosauria</taxon>
        <taxon>Squamata</taxon>
        <taxon>Bifurcata</taxon>
        <taxon>Unidentata</taxon>
        <taxon>Episquamata</taxon>
        <taxon>Toxicofera</taxon>
        <taxon>Serpentes</taxon>
        <taxon>Colubroidea</taxon>
        <taxon>Elapidae</taxon>
        <taxon>Elapinae</taxon>
        <taxon>Naja</taxon>
    </lineage>
</organism>
<dbReference type="PROSITE" id="PS50835">
    <property type="entry name" value="IG_LIKE"/>
    <property type="match status" value="1"/>
</dbReference>
<evidence type="ECO:0000259" key="1">
    <source>
        <dbReference type="PROSITE" id="PS50835"/>
    </source>
</evidence>
<protein>
    <submittedName>
        <fullName evidence="2">Immunoglobulin superfamily DCC subclass member 3</fullName>
    </submittedName>
</protein>
<dbReference type="InterPro" id="IPR007110">
    <property type="entry name" value="Ig-like_dom"/>
</dbReference>
<evidence type="ECO:0000313" key="2">
    <source>
        <dbReference type="Ensembl" id="ENSNNAP00000006579.1"/>
    </source>
</evidence>
<evidence type="ECO:0000313" key="3">
    <source>
        <dbReference type="Proteomes" id="UP000694559"/>
    </source>
</evidence>
<proteinExistence type="predicted"/>
<dbReference type="GeneTree" id="ENSGT00940000156969"/>
<reference evidence="2" key="2">
    <citation type="submission" date="2025-09" db="UniProtKB">
        <authorList>
            <consortium name="Ensembl"/>
        </authorList>
    </citation>
    <scope>IDENTIFICATION</scope>
</reference>
<sequence>MLFLYSTAPKGIVSQCLFFLFSPSLLPYIKGLLLFSFIPDFGFSTELAFTVEPSDQIAVQEQPLVLDCQVEGIQPISITWRKNGMLVAEGEDLLTLANGDSTSDEGEYGCVREKDVTTSISSLQHSPFISSKEAPHPFCTTQVTLRTQISHQMLQGPPKRMQMTSCLQGV</sequence>
<reference evidence="2" key="1">
    <citation type="submission" date="2025-08" db="UniProtKB">
        <authorList>
            <consortium name="Ensembl"/>
        </authorList>
    </citation>
    <scope>IDENTIFICATION</scope>
</reference>
<feature type="domain" description="Ig-like" evidence="1">
    <location>
        <begin position="39"/>
        <end position="121"/>
    </location>
</feature>
<dbReference type="Ensembl" id="ENSNNAT00000006900.1">
    <property type="protein sequence ID" value="ENSNNAP00000006579.1"/>
    <property type="gene ID" value="ENSNNAG00000004271.1"/>
</dbReference>